<comment type="cofactor">
    <cofactor evidence="11">
        <name>thiamine diphosphate</name>
        <dbReference type="ChEBI" id="CHEBI:58937"/>
    </cofactor>
    <text evidence="11">Binds 1 thiamine pyrophosphate per subunit.</text>
</comment>
<feature type="binding site" evidence="11">
    <location>
        <position position="175"/>
    </location>
    <ligand>
        <name>Mg(2+)</name>
        <dbReference type="ChEBI" id="CHEBI:18420"/>
    </ligand>
</feature>
<dbReference type="GO" id="GO:0016114">
    <property type="term" value="P:terpenoid biosynthetic process"/>
    <property type="evidence" value="ECO:0007669"/>
    <property type="project" value="UniProtKB-UniRule"/>
</dbReference>
<keyword evidence="4 11" id="KW-0808">Transferase</keyword>
<keyword evidence="6 11" id="KW-0460">Magnesium</keyword>
<evidence type="ECO:0000256" key="8">
    <source>
        <dbReference type="ARBA" id="ARBA00023052"/>
    </source>
</evidence>
<dbReference type="FunFam" id="3.40.50.970:FF:000005">
    <property type="entry name" value="1-deoxy-D-xylulose-5-phosphate synthase"/>
    <property type="match status" value="1"/>
</dbReference>
<dbReference type="SUPFAM" id="SSF52922">
    <property type="entry name" value="TK C-terminal domain-like"/>
    <property type="match status" value="1"/>
</dbReference>
<comment type="subunit">
    <text evidence="3 11">Homodimer.</text>
</comment>
<dbReference type="UniPathway" id="UPA00064">
    <property type="reaction ID" value="UER00091"/>
</dbReference>
<keyword evidence="5 11" id="KW-0479">Metal-binding</keyword>
<evidence type="ECO:0000256" key="3">
    <source>
        <dbReference type="ARBA" id="ARBA00011738"/>
    </source>
</evidence>
<organism evidence="13 14">
    <name type="scientific">Microbacterium caowuchunii</name>
    <dbReference type="NCBI Taxonomy" id="2614638"/>
    <lineage>
        <taxon>Bacteria</taxon>
        <taxon>Bacillati</taxon>
        <taxon>Actinomycetota</taxon>
        <taxon>Actinomycetes</taxon>
        <taxon>Micrococcales</taxon>
        <taxon>Microbacteriaceae</taxon>
        <taxon>Microbacterium</taxon>
    </lineage>
</organism>
<dbReference type="InterPro" id="IPR005477">
    <property type="entry name" value="Dxylulose-5-P_synthase"/>
</dbReference>
<dbReference type="PROSITE" id="PS00801">
    <property type="entry name" value="TRANSKETOLASE_1"/>
    <property type="match status" value="1"/>
</dbReference>
<dbReference type="GO" id="GO:0009228">
    <property type="term" value="P:thiamine biosynthetic process"/>
    <property type="evidence" value="ECO:0007669"/>
    <property type="project" value="UniProtKB-UniRule"/>
</dbReference>
<keyword evidence="7 11" id="KW-0784">Thiamine biosynthesis</keyword>
<feature type="binding site" evidence="11">
    <location>
        <begin position="146"/>
        <end position="147"/>
    </location>
    <ligand>
        <name>thiamine diphosphate</name>
        <dbReference type="ChEBI" id="CHEBI:58937"/>
    </ligand>
</feature>
<dbReference type="InterPro" id="IPR005475">
    <property type="entry name" value="Transketolase-like_Pyr-bd"/>
</dbReference>
<dbReference type="AlphaFoldDB" id="A0A5N0TJB5"/>
<dbReference type="NCBIfam" id="NF003933">
    <property type="entry name" value="PRK05444.2-2"/>
    <property type="match status" value="1"/>
</dbReference>
<keyword evidence="8 11" id="KW-0786">Thiamine pyrophosphate</keyword>
<evidence type="ECO:0000256" key="4">
    <source>
        <dbReference type="ARBA" id="ARBA00022679"/>
    </source>
</evidence>
<dbReference type="GO" id="GO:0000287">
    <property type="term" value="F:magnesium ion binding"/>
    <property type="evidence" value="ECO:0007669"/>
    <property type="project" value="UniProtKB-UniRule"/>
</dbReference>
<evidence type="ECO:0000256" key="6">
    <source>
        <dbReference type="ARBA" id="ARBA00022842"/>
    </source>
</evidence>
<dbReference type="GO" id="GO:0030976">
    <property type="term" value="F:thiamine pyrophosphate binding"/>
    <property type="evidence" value="ECO:0007669"/>
    <property type="project" value="UniProtKB-UniRule"/>
</dbReference>
<evidence type="ECO:0000259" key="12">
    <source>
        <dbReference type="SMART" id="SM00861"/>
    </source>
</evidence>
<name>A0A5N0TJB5_9MICO</name>
<evidence type="ECO:0000313" key="13">
    <source>
        <dbReference type="EMBL" id="KAA9135233.1"/>
    </source>
</evidence>
<dbReference type="Pfam" id="PF02779">
    <property type="entry name" value="Transket_pyr"/>
    <property type="match status" value="1"/>
</dbReference>
<keyword evidence="9 11" id="KW-0414">Isoprene biosynthesis</keyword>
<accession>A0A5N0TJB5</accession>
<feature type="binding site" evidence="11">
    <location>
        <position position="175"/>
    </location>
    <ligand>
        <name>thiamine diphosphate</name>
        <dbReference type="ChEBI" id="CHEBI:58937"/>
    </ligand>
</feature>
<feature type="binding site" evidence="11">
    <location>
        <begin position="113"/>
        <end position="115"/>
    </location>
    <ligand>
        <name>thiamine diphosphate</name>
        <dbReference type="ChEBI" id="CHEBI:58937"/>
    </ligand>
</feature>
<feature type="binding site" evidence="11">
    <location>
        <position position="145"/>
    </location>
    <ligand>
        <name>Mg(2+)</name>
        <dbReference type="ChEBI" id="CHEBI:18420"/>
    </ligand>
</feature>
<feature type="domain" description="Transketolase-like pyrimidine-binding" evidence="12">
    <location>
        <begin position="318"/>
        <end position="483"/>
    </location>
</feature>
<dbReference type="PANTHER" id="PTHR43322:SF5">
    <property type="entry name" value="1-DEOXY-D-XYLULOSE-5-PHOSPHATE SYNTHASE, CHLOROPLASTIC"/>
    <property type="match status" value="1"/>
</dbReference>
<comment type="catalytic activity">
    <reaction evidence="11">
        <text>D-glyceraldehyde 3-phosphate + pyruvate + H(+) = 1-deoxy-D-xylulose 5-phosphate + CO2</text>
        <dbReference type="Rhea" id="RHEA:12605"/>
        <dbReference type="ChEBI" id="CHEBI:15361"/>
        <dbReference type="ChEBI" id="CHEBI:15378"/>
        <dbReference type="ChEBI" id="CHEBI:16526"/>
        <dbReference type="ChEBI" id="CHEBI:57792"/>
        <dbReference type="ChEBI" id="CHEBI:59776"/>
        <dbReference type="EC" id="2.2.1.7"/>
    </reaction>
</comment>
<dbReference type="Pfam" id="PF13292">
    <property type="entry name" value="DXP_synthase_N"/>
    <property type="match status" value="1"/>
</dbReference>
<evidence type="ECO:0000256" key="5">
    <source>
        <dbReference type="ARBA" id="ARBA00022723"/>
    </source>
</evidence>
<dbReference type="GO" id="GO:0019288">
    <property type="term" value="P:isopentenyl diphosphate biosynthetic process, methylerythritol 4-phosphate pathway"/>
    <property type="evidence" value="ECO:0007669"/>
    <property type="project" value="TreeGrafter"/>
</dbReference>
<dbReference type="GO" id="GO:0008661">
    <property type="term" value="F:1-deoxy-D-xylulose-5-phosphate synthase activity"/>
    <property type="evidence" value="ECO:0007669"/>
    <property type="project" value="UniProtKB-UniRule"/>
</dbReference>
<reference evidence="14" key="1">
    <citation type="submission" date="2019-09" db="EMBL/GenBank/DDBJ databases">
        <title>Mumia zhuanghuii sp. nov. isolated from the intestinal contents of plateau pika (Ochotona curzoniae) in the Qinghai-Tibet plateau of China.</title>
        <authorList>
            <person name="Tian Z."/>
        </authorList>
    </citation>
    <scope>NUCLEOTIDE SEQUENCE [LARGE SCALE GENOMIC DNA]</scope>
    <source>
        <strain evidence="14">L-033</strain>
    </source>
</reference>
<gene>
    <name evidence="11 13" type="primary">dxs</name>
    <name evidence="13" type="ORF">F6B40_06095</name>
</gene>
<evidence type="ECO:0000256" key="10">
    <source>
        <dbReference type="ARBA" id="ARBA00055605"/>
    </source>
</evidence>
<comment type="caution">
    <text evidence="13">The sequence shown here is derived from an EMBL/GenBank/DDBJ whole genome shotgun (WGS) entry which is preliminary data.</text>
</comment>
<dbReference type="GO" id="GO:0005829">
    <property type="term" value="C:cytosol"/>
    <property type="evidence" value="ECO:0007669"/>
    <property type="project" value="TreeGrafter"/>
</dbReference>
<comment type="function">
    <text evidence="10 11">Catalyzes the acyloin condensation reaction between C atoms 2 and 3 of pyruvate and glyceraldehyde 3-phosphate to yield 1-deoxy-D-xylulose-5-phosphate (DXP).</text>
</comment>
<dbReference type="InterPro" id="IPR049557">
    <property type="entry name" value="Transketolase_CS"/>
</dbReference>
<dbReference type="PROSITE" id="PS00802">
    <property type="entry name" value="TRANSKETOLASE_2"/>
    <property type="match status" value="1"/>
</dbReference>
<evidence type="ECO:0000256" key="1">
    <source>
        <dbReference type="ARBA" id="ARBA00004980"/>
    </source>
</evidence>
<dbReference type="NCBIfam" id="TIGR00204">
    <property type="entry name" value="dxs"/>
    <property type="match status" value="1"/>
</dbReference>
<evidence type="ECO:0000256" key="9">
    <source>
        <dbReference type="ARBA" id="ARBA00023229"/>
    </source>
</evidence>
<dbReference type="Gene3D" id="3.40.50.970">
    <property type="match status" value="2"/>
</dbReference>
<dbReference type="InterPro" id="IPR029061">
    <property type="entry name" value="THDP-binding"/>
</dbReference>
<dbReference type="Gene3D" id="3.40.50.920">
    <property type="match status" value="1"/>
</dbReference>
<comment type="pathway">
    <text evidence="1 11">Metabolic intermediate biosynthesis; 1-deoxy-D-xylulose 5-phosphate biosynthesis; 1-deoxy-D-xylulose 5-phosphate from D-glyceraldehyde 3-phosphate and pyruvate: step 1/1.</text>
</comment>
<dbReference type="SMART" id="SM00861">
    <property type="entry name" value="Transket_pyr"/>
    <property type="match status" value="1"/>
</dbReference>
<dbReference type="InterPro" id="IPR020826">
    <property type="entry name" value="Transketolase_BS"/>
</dbReference>
<dbReference type="RefSeq" id="WP_150892588.1">
    <property type="nucleotide sequence ID" value="NZ_VYUY01000006.1"/>
</dbReference>
<protein>
    <recommendedName>
        <fullName evidence="11">1-deoxy-D-xylulose-5-phosphate synthase</fullName>
        <ecNumber evidence="11">2.2.1.7</ecNumber>
    </recommendedName>
    <alternativeName>
        <fullName evidence="11">1-deoxyxylulose-5-phosphate synthase</fullName>
        <shortName evidence="11">DXP synthase</shortName>
        <shortName evidence="11">DXPS</shortName>
    </alternativeName>
</protein>
<dbReference type="CDD" id="cd02007">
    <property type="entry name" value="TPP_DXS"/>
    <property type="match status" value="1"/>
</dbReference>
<feature type="binding site" evidence="11">
    <location>
        <position position="287"/>
    </location>
    <ligand>
        <name>thiamine diphosphate</name>
        <dbReference type="ChEBI" id="CHEBI:58937"/>
    </ligand>
</feature>
<dbReference type="SUPFAM" id="SSF52518">
    <property type="entry name" value="Thiamin diphosphate-binding fold (THDP-binding)"/>
    <property type="match status" value="2"/>
</dbReference>
<dbReference type="FunFam" id="3.40.50.920:FF:000002">
    <property type="entry name" value="1-deoxy-D-xylulose-5-phosphate synthase"/>
    <property type="match status" value="1"/>
</dbReference>
<dbReference type="EMBL" id="VYUY01000006">
    <property type="protein sequence ID" value="KAA9135233.1"/>
    <property type="molecule type" value="Genomic_DNA"/>
</dbReference>
<evidence type="ECO:0000313" key="14">
    <source>
        <dbReference type="Proteomes" id="UP000326838"/>
    </source>
</evidence>
<feature type="binding site" evidence="11">
    <location>
        <position position="73"/>
    </location>
    <ligand>
        <name>thiamine diphosphate</name>
        <dbReference type="ChEBI" id="CHEBI:58937"/>
    </ligand>
</feature>
<comment type="cofactor">
    <cofactor evidence="11">
        <name>Mg(2+)</name>
        <dbReference type="ChEBI" id="CHEBI:18420"/>
    </cofactor>
    <text evidence="11">Binds 1 Mg(2+) ion per subunit.</text>
</comment>
<dbReference type="InterPro" id="IPR033248">
    <property type="entry name" value="Transketolase_C"/>
</dbReference>
<evidence type="ECO:0000256" key="2">
    <source>
        <dbReference type="ARBA" id="ARBA00011081"/>
    </source>
</evidence>
<dbReference type="Pfam" id="PF02780">
    <property type="entry name" value="Transketolase_C"/>
    <property type="match status" value="1"/>
</dbReference>
<evidence type="ECO:0000256" key="7">
    <source>
        <dbReference type="ARBA" id="ARBA00022977"/>
    </source>
</evidence>
<comment type="similarity">
    <text evidence="2 11">Belongs to the transketolase family. DXPS subfamily.</text>
</comment>
<dbReference type="CDD" id="cd07033">
    <property type="entry name" value="TPP_PYR_DXS_TK_like"/>
    <property type="match status" value="1"/>
</dbReference>
<dbReference type="HAMAP" id="MF_00315">
    <property type="entry name" value="DXP_synth"/>
    <property type="match status" value="1"/>
</dbReference>
<keyword evidence="14" id="KW-1185">Reference proteome</keyword>
<dbReference type="Proteomes" id="UP000326838">
    <property type="component" value="Unassembled WGS sequence"/>
</dbReference>
<dbReference type="PANTHER" id="PTHR43322">
    <property type="entry name" value="1-D-DEOXYXYLULOSE 5-PHOSPHATE SYNTHASE-RELATED"/>
    <property type="match status" value="1"/>
</dbReference>
<proteinExistence type="inferred from homology"/>
<evidence type="ECO:0000256" key="11">
    <source>
        <dbReference type="HAMAP-Rule" id="MF_00315"/>
    </source>
</evidence>
<feature type="binding site" evidence="11">
    <location>
        <position position="369"/>
    </location>
    <ligand>
        <name>thiamine diphosphate</name>
        <dbReference type="ChEBI" id="CHEBI:58937"/>
    </ligand>
</feature>
<dbReference type="EC" id="2.2.1.7" evidence="11"/>
<dbReference type="InterPro" id="IPR009014">
    <property type="entry name" value="Transketo_C/PFOR_II"/>
</dbReference>
<sequence>MSLLTSISGPRDLDGLSVDQLTDLAEEIRGFLIENVARTGGHLGPNLGVVELTIALHRVFDSPRDPIVFDTGHQSYVHKLLTGRQDFSQLRSRGGLAGYPQRSESEHDIVESSHASSSLSWADGISRAFARTGRRDRHVVALVGDGALTGGMTWEALNNISDDNDRNLVIVVNDNGRSYAPTIGGMARYLNRVRTAEAYQTLHRGSKSAFAKLGPAARAVYRGVRGGTHGFLSRFTNNVALYSNLDIKYLGPVDGHDFPTLLETLELAKNYGAPVIVHVITEKGRGYQPAMDDVADQFHAVGRIDPVTGETLGGPSGTAWTDVFAQELVRIGDDHPEVIAMTAAMLRPTGLLPFAEKHPDRVYDVGIAEQHAVASAAGLAYGGLHPVVALYATFVNRAFDQVLMDVALHRAGVTFVLDRAGVTGPDGPSHHGIWDLAILQIVPGIRIAVPRDEARLREELGEAVRITDAPTVLRYPKGSVSPDLPAVERLADGVDVLARPSSADVLIVGIGPMAHVAMDVASRLSAQGIGATVVDPRWVIPVPESLVDLAAEHRLVITIEDGIRVGGVGTRIRQVLREAGVDTAVDELGVPDEFIDHASRDQILADAGLTASKIAQDVVAQVLGTRIPVARPTADSRELWIPEAARTPDLDG</sequence>